<evidence type="ECO:0000313" key="4">
    <source>
        <dbReference type="Proteomes" id="UP000184221"/>
    </source>
</evidence>
<keyword evidence="4" id="KW-1185">Reference proteome</keyword>
<evidence type="ECO:0000259" key="1">
    <source>
        <dbReference type="Pfam" id="PF02625"/>
    </source>
</evidence>
<dbReference type="EMBL" id="FQXC01000001">
    <property type="protein sequence ID" value="SHG86394.1"/>
    <property type="molecule type" value="Genomic_DNA"/>
</dbReference>
<gene>
    <name evidence="3" type="ORF">SAMN05443551_0830</name>
</gene>
<evidence type="ECO:0000313" key="3">
    <source>
        <dbReference type="EMBL" id="SHG86394.1"/>
    </source>
</evidence>
<dbReference type="InterPro" id="IPR036291">
    <property type="entry name" value="NAD(P)-bd_dom_sf"/>
</dbReference>
<dbReference type="STRING" id="996342.SAMN05443551_0830"/>
<feature type="domain" description="XdhC- CoxI" evidence="1">
    <location>
        <begin position="14"/>
        <end position="62"/>
    </location>
</feature>
<proteinExistence type="predicted"/>
<dbReference type="InterPro" id="IPR003777">
    <property type="entry name" value="XdhC_CoxI"/>
</dbReference>
<dbReference type="InterPro" id="IPR014308">
    <property type="entry name" value="Xanthine_DH_XdhC"/>
</dbReference>
<name>A0A1M5NA28_9RHOB</name>
<dbReference type="AlphaFoldDB" id="A0A1M5NA28"/>
<feature type="domain" description="XdhC Rossmann" evidence="2">
    <location>
        <begin position="151"/>
        <end position="292"/>
    </location>
</feature>
<dbReference type="InterPro" id="IPR052698">
    <property type="entry name" value="MoCofactor_Util/Proc"/>
</dbReference>
<evidence type="ECO:0000259" key="2">
    <source>
        <dbReference type="Pfam" id="PF13478"/>
    </source>
</evidence>
<dbReference type="Gene3D" id="3.40.50.720">
    <property type="entry name" value="NAD(P)-binding Rossmann-like Domain"/>
    <property type="match status" value="1"/>
</dbReference>
<dbReference type="Proteomes" id="UP000184221">
    <property type="component" value="Unassembled WGS sequence"/>
</dbReference>
<sequence length="313" mass="33422">MAFDLAALRVAVTEHGRVARVVIADVAGSSPREVGAAMLVWDGGQSGTIGGGALEYQAAEQAFVRDGFSRHPLGPELGQCCGGAVTLLSEQFDADALASLDADTLYARGPGDMPLAVKRMLTCARNQGVDLRPRMVQGWFVEPMATPRRPVWIWGAGHVGRALVGMLEPLPDCEITWIDTAPNRFPETVPDTVNALPARDPLRVVSLAPKDAAHIIVTYSHTLDLSLCDALLRHGFGFSGLIGSDTKWARFRSRLRTMGHSDAQIARICCPIGQKSLGKHPQAIAVGVASQLLSLSKTNTGAHWPKTSFASQA</sequence>
<organism evidence="3 4">
    <name type="scientific">Marivita hallyeonensis</name>
    <dbReference type="NCBI Taxonomy" id="996342"/>
    <lineage>
        <taxon>Bacteria</taxon>
        <taxon>Pseudomonadati</taxon>
        <taxon>Pseudomonadota</taxon>
        <taxon>Alphaproteobacteria</taxon>
        <taxon>Rhodobacterales</taxon>
        <taxon>Roseobacteraceae</taxon>
        <taxon>Marivita</taxon>
    </lineage>
</organism>
<accession>A0A1M5NA28</accession>
<dbReference type="OrthoDB" id="61481at2"/>
<reference evidence="3 4" key="1">
    <citation type="submission" date="2016-11" db="EMBL/GenBank/DDBJ databases">
        <authorList>
            <person name="Jaros S."/>
            <person name="Januszkiewicz K."/>
            <person name="Wedrychowicz H."/>
        </authorList>
    </citation>
    <scope>NUCLEOTIDE SEQUENCE [LARGE SCALE GENOMIC DNA]</scope>
    <source>
        <strain evidence="3 4">DSM 29431</strain>
    </source>
</reference>
<dbReference type="SUPFAM" id="SSF51735">
    <property type="entry name" value="NAD(P)-binding Rossmann-fold domains"/>
    <property type="match status" value="1"/>
</dbReference>
<dbReference type="PANTHER" id="PTHR30388">
    <property type="entry name" value="ALDEHYDE OXIDOREDUCTASE MOLYBDENUM COFACTOR ASSEMBLY PROTEIN"/>
    <property type="match status" value="1"/>
</dbReference>
<dbReference type="InterPro" id="IPR027051">
    <property type="entry name" value="XdhC_Rossmann_dom"/>
</dbReference>
<dbReference type="Pfam" id="PF13478">
    <property type="entry name" value="XdhC_C"/>
    <property type="match status" value="1"/>
</dbReference>
<dbReference type="NCBIfam" id="TIGR02964">
    <property type="entry name" value="xanthine_xdhC"/>
    <property type="match status" value="1"/>
</dbReference>
<dbReference type="RefSeq" id="WP_072776211.1">
    <property type="nucleotide sequence ID" value="NZ_FQXC01000001.1"/>
</dbReference>
<dbReference type="PANTHER" id="PTHR30388:SF6">
    <property type="entry name" value="XANTHINE DEHYDROGENASE SUBUNIT A-RELATED"/>
    <property type="match status" value="1"/>
</dbReference>
<protein>
    <submittedName>
        <fullName evidence="3">Molybdenum cofactor sulfurylase</fullName>
    </submittedName>
</protein>
<dbReference type="Pfam" id="PF02625">
    <property type="entry name" value="XdhC_CoxI"/>
    <property type="match status" value="1"/>
</dbReference>